<dbReference type="Proteomes" id="UP000828390">
    <property type="component" value="Unassembled WGS sequence"/>
</dbReference>
<feature type="domain" description="CNH" evidence="4">
    <location>
        <begin position="16"/>
        <end position="295"/>
    </location>
</feature>
<dbReference type="AlphaFoldDB" id="A0A9D4KZR8"/>
<evidence type="ECO:0000313" key="5">
    <source>
        <dbReference type="EMBL" id="KAH3848112.1"/>
    </source>
</evidence>
<dbReference type="GO" id="GO:0012505">
    <property type="term" value="C:endomembrane system"/>
    <property type="evidence" value="ECO:0007669"/>
    <property type="project" value="UniProtKB-SubCell"/>
</dbReference>
<organism evidence="5 6">
    <name type="scientific">Dreissena polymorpha</name>
    <name type="common">Zebra mussel</name>
    <name type="synonym">Mytilus polymorpha</name>
    <dbReference type="NCBI Taxonomy" id="45954"/>
    <lineage>
        <taxon>Eukaryota</taxon>
        <taxon>Metazoa</taxon>
        <taxon>Spiralia</taxon>
        <taxon>Lophotrochozoa</taxon>
        <taxon>Mollusca</taxon>
        <taxon>Bivalvia</taxon>
        <taxon>Autobranchia</taxon>
        <taxon>Heteroconchia</taxon>
        <taxon>Euheterodonta</taxon>
        <taxon>Imparidentia</taxon>
        <taxon>Neoheterodontei</taxon>
        <taxon>Myida</taxon>
        <taxon>Dreissenoidea</taxon>
        <taxon>Dreissenidae</taxon>
        <taxon>Dreissena</taxon>
    </lineage>
</organism>
<keyword evidence="6" id="KW-1185">Reference proteome</keyword>
<dbReference type="Pfam" id="PF00780">
    <property type="entry name" value="CNH"/>
    <property type="match status" value="1"/>
</dbReference>
<name>A0A9D4KZR8_DREPO</name>
<evidence type="ECO:0000256" key="2">
    <source>
        <dbReference type="ARBA" id="ARBA00023136"/>
    </source>
</evidence>
<proteinExistence type="inferred from homology"/>
<dbReference type="GO" id="GO:0016020">
    <property type="term" value="C:membrane"/>
    <property type="evidence" value="ECO:0007669"/>
    <property type="project" value="TreeGrafter"/>
</dbReference>
<dbReference type="EMBL" id="JAIWYP010000003">
    <property type="protein sequence ID" value="KAH3848112.1"/>
    <property type="molecule type" value="Genomic_DNA"/>
</dbReference>
<dbReference type="PROSITE" id="PS50219">
    <property type="entry name" value="CNH"/>
    <property type="match status" value="1"/>
</dbReference>
<comment type="caution">
    <text evidence="5">The sequence shown here is derived from an EMBL/GenBank/DDBJ whole genome shotgun (WGS) entry which is preliminary data.</text>
</comment>
<dbReference type="InterPro" id="IPR019452">
    <property type="entry name" value="VPS39/TGF_beta_rcpt-assoc_1"/>
</dbReference>
<gene>
    <name evidence="5" type="ORF">DPMN_090461</name>
</gene>
<reference evidence="5" key="2">
    <citation type="submission" date="2020-11" db="EMBL/GenBank/DDBJ databases">
        <authorList>
            <person name="McCartney M.A."/>
            <person name="Auch B."/>
            <person name="Kono T."/>
            <person name="Mallez S."/>
            <person name="Becker A."/>
            <person name="Gohl D.M."/>
            <person name="Silverstein K.A.T."/>
            <person name="Koren S."/>
            <person name="Bechman K.B."/>
            <person name="Herman A."/>
            <person name="Abrahante J.E."/>
            <person name="Garbe J."/>
        </authorList>
    </citation>
    <scope>NUCLEOTIDE SEQUENCE</scope>
    <source>
        <strain evidence="5">Duluth1</strain>
        <tissue evidence="5">Whole animal</tissue>
    </source>
</reference>
<evidence type="ECO:0000256" key="3">
    <source>
        <dbReference type="ARBA" id="ARBA00038201"/>
    </source>
</evidence>
<accession>A0A9D4KZR8</accession>
<dbReference type="GO" id="GO:0034058">
    <property type="term" value="P:endosomal vesicle fusion"/>
    <property type="evidence" value="ECO:0007669"/>
    <property type="project" value="TreeGrafter"/>
</dbReference>
<sequence>MDVYDVEKVLNFKTKRISISCIACHGDTLLVVFGKDLHTYQSQCSNDPVKKMSWQLSSQNTVFSKPVMEMTIVAELDMLIVLTDSGLRFHNLTTYEQRCALAGTEGATLFDVSVEEEVEVTKNLVLEHTIRLCIVQVKTIKVYAWNGTAFEELHAHQQLKLHQPARAVLWLADKIFVGLKDEYIMLETSTGKMREVFRFDSGQTGPVIARMSRDERDLVMLAYQKKALLVNSRAKPDRTASIEWTDVPNLMFHDPPYMVAAMTKHVEVNTVSPSMFMQQIDIRGVARVRKASAGLFVQTANSVYLLTQRPAEERVKYHRQHHQFKLAIQIQLVSDRPQDENEAIVAGIRAQNGVHLFCENKFKDAMDIFLSLNTDVSHVIGLFPDMLPHRLKYPERIPPLTDYQLFNSLEALTDFLLKKRAIIARGQDLTEGSVIYEHRKNVTLKTRKNALSVIDTTLLKCYVQTNHNEVAPLLRLPDNHVNIGEAERVLTKRELFSELIILYEEHAMHAEILQLLRSRAKVKVFPSPLDAIQPTIQKLQSLGEEHLSLIYEWAEWVFNENQFEALKMFTDDIPTVRGLPRGHILSYLDKIGLDKMVPIQYLEHVIYTWGDVTEELHQALSTKLRGAVVAELENARAIRDHEDGPIKLGPASDGLLNDFRHKLLTFIKKSTLYRPEHVLAQLPMNCLFEERALLLGRMGRHDQALGIYVYVLNDLREAEQYCNTSFLEGRSEVYLDLLRVYLKPPGPLSLGLQEYSKQPMCRVGEALAMLQEHASRINLFEAIKMFPEDVPLKSAGHFLGQAMTFSASRLHMIMVSKQIHLQNNTFRDISSYMVASSAQLASKAITAWAH</sequence>
<dbReference type="PANTHER" id="PTHR12894:SF49">
    <property type="entry name" value="VAM6_VPS39-LIKE PROTEIN"/>
    <property type="match status" value="1"/>
</dbReference>
<evidence type="ECO:0000313" key="6">
    <source>
        <dbReference type="Proteomes" id="UP000828390"/>
    </source>
</evidence>
<dbReference type="InterPro" id="IPR032914">
    <property type="entry name" value="Vam6/VPS39/TRAP1"/>
</dbReference>
<keyword evidence="2" id="KW-0472">Membrane</keyword>
<evidence type="ECO:0000259" key="4">
    <source>
        <dbReference type="PROSITE" id="PS50219"/>
    </source>
</evidence>
<protein>
    <recommendedName>
        <fullName evidence="4">CNH domain-containing protein</fullName>
    </recommendedName>
</protein>
<comment type="subcellular location">
    <subcellularLocation>
        <location evidence="1">Endomembrane system</location>
        <topology evidence="1">Peripheral membrane protein</topology>
    </subcellularLocation>
</comment>
<dbReference type="GO" id="GO:0006914">
    <property type="term" value="P:autophagy"/>
    <property type="evidence" value="ECO:0007669"/>
    <property type="project" value="TreeGrafter"/>
</dbReference>
<evidence type="ECO:0000256" key="1">
    <source>
        <dbReference type="ARBA" id="ARBA00004184"/>
    </source>
</evidence>
<dbReference type="Pfam" id="PF10366">
    <property type="entry name" value="Vps39_1"/>
    <property type="match status" value="1"/>
</dbReference>
<reference evidence="5" key="1">
    <citation type="journal article" date="2019" name="bioRxiv">
        <title>The Genome of the Zebra Mussel, Dreissena polymorpha: A Resource for Invasive Species Research.</title>
        <authorList>
            <person name="McCartney M.A."/>
            <person name="Auch B."/>
            <person name="Kono T."/>
            <person name="Mallez S."/>
            <person name="Zhang Y."/>
            <person name="Obille A."/>
            <person name="Becker A."/>
            <person name="Abrahante J.E."/>
            <person name="Garbe J."/>
            <person name="Badalamenti J.P."/>
            <person name="Herman A."/>
            <person name="Mangelson H."/>
            <person name="Liachko I."/>
            <person name="Sullivan S."/>
            <person name="Sone E.D."/>
            <person name="Koren S."/>
            <person name="Silverstein K.A.T."/>
            <person name="Beckman K.B."/>
            <person name="Gohl D.M."/>
        </authorList>
    </citation>
    <scope>NUCLEOTIDE SEQUENCE</scope>
    <source>
        <strain evidence="5">Duluth1</strain>
        <tissue evidence="5">Whole animal</tissue>
    </source>
</reference>
<dbReference type="InterPro" id="IPR001180">
    <property type="entry name" value="CNH_dom"/>
</dbReference>
<comment type="similarity">
    <text evidence="3">Belongs to the VAM6/VPS39 family.</text>
</comment>
<dbReference type="PANTHER" id="PTHR12894">
    <property type="entry name" value="CNH DOMAIN CONTAINING"/>
    <property type="match status" value="1"/>
</dbReference>
<dbReference type="GO" id="GO:0005737">
    <property type="term" value="C:cytoplasm"/>
    <property type="evidence" value="ECO:0007669"/>
    <property type="project" value="TreeGrafter"/>
</dbReference>